<dbReference type="PANTHER" id="PTHR47183">
    <property type="entry name" value="GLUCOSE-1-PHOSPHATE CYTIDYLYLTRANSFERASE-RELATED"/>
    <property type="match status" value="1"/>
</dbReference>
<comment type="caution">
    <text evidence="2">The sequence shown here is derived from an EMBL/GenBank/DDBJ whole genome shotgun (WGS) entry which is preliminary data.</text>
</comment>
<dbReference type="PANTHER" id="PTHR47183:SF3">
    <property type="entry name" value="TRANSFERASE"/>
    <property type="match status" value="1"/>
</dbReference>
<dbReference type="RefSeq" id="WP_076722943.1">
    <property type="nucleotide sequence ID" value="NZ_MSCW01000001.1"/>
</dbReference>
<dbReference type="Gene3D" id="3.90.550.10">
    <property type="entry name" value="Spore Coat Polysaccharide Biosynthesis Protein SpsA, Chain A"/>
    <property type="match status" value="1"/>
</dbReference>
<dbReference type="EMBL" id="MSCW01000001">
    <property type="protein sequence ID" value="ONF45450.1"/>
    <property type="molecule type" value="Genomic_DNA"/>
</dbReference>
<evidence type="ECO:0000313" key="3">
    <source>
        <dbReference type="Proteomes" id="UP000189339"/>
    </source>
</evidence>
<accession>A0A1V2DYF3</accession>
<evidence type="ECO:0000313" key="2">
    <source>
        <dbReference type="EMBL" id="ONF45450.1"/>
    </source>
</evidence>
<dbReference type="GO" id="GO:0047343">
    <property type="term" value="F:glucose-1-phosphate cytidylyltransferase activity"/>
    <property type="evidence" value="ECO:0007669"/>
    <property type="project" value="InterPro"/>
</dbReference>
<dbReference type="OrthoDB" id="9788272at2"/>
<dbReference type="InterPro" id="IPR013446">
    <property type="entry name" value="G1P_cyt_trans-like"/>
</dbReference>
<protein>
    <submittedName>
        <fullName evidence="2">Glucose-1-phosphate cytidylyltransferase</fullName>
    </submittedName>
</protein>
<organism evidence="2 3">
    <name type="scientific">Marinobacter lutaoensis</name>
    <dbReference type="NCBI Taxonomy" id="135739"/>
    <lineage>
        <taxon>Bacteria</taxon>
        <taxon>Pseudomonadati</taxon>
        <taxon>Pseudomonadota</taxon>
        <taxon>Gammaproteobacteria</taxon>
        <taxon>Pseudomonadales</taxon>
        <taxon>Marinobacteraceae</taxon>
        <taxon>Marinobacter</taxon>
    </lineage>
</organism>
<dbReference type="InterPro" id="IPR005835">
    <property type="entry name" value="NTP_transferase_dom"/>
</dbReference>
<dbReference type="Proteomes" id="UP000189339">
    <property type="component" value="Unassembled WGS sequence"/>
</dbReference>
<proteinExistence type="predicted"/>
<gene>
    <name evidence="2" type="ORF">BTO32_03070</name>
</gene>
<dbReference type="AlphaFoldDB" id="A0A1V2DYF3"/>
<keyword evidence="2" id="KW-0808">Transferase</keyword>
<name>A0A1V2DYF3_9GAMM</name>
<keyword evidence="3" id="KW-1185">Reference proteome</keyword>
<dbReference type="SUPFAM" id="SSF53448">
    <property type="entry name" value="Nucleotide-diphospho-sugar transferases"/>
    <property type="match status" value="1"/>
</dbReference>
<reference evidence="2 3" key="1">
    <citation type="submission" date="2016-12" db="EMBL/GenBank/DDBJ databases">
        <title>Marinobacter lutaoensis whole genome sequencing.</title>
        <authorList>
            <person name="Verma A."/>
            <person name="Krishnamurthi S."/>
        </authorList>
    </citation>
    <scope>NUCLEOTIDE SEQUENCE [LARGE SCALE GENOMIC DNA]</scope>
    <source>
        <strain evidence="2 3">T5054</strain>
    </source>
</reference>
<dbReference type="Pfam" id="PF00483">
    <property type="entry name" value="NTP_transferase"/>
    <property type="match status" value="1"/>
</dbReference>
<dbReference type="InterPro" id="IPR029044">
    <property type="entry name" value="Nucleotide-diphossugar_trans"/>
</dbReference>
<evidence type="ECO:0000259" key="1">
    <source>
        <dbReference type="Pfam" id="PF00483"/>
    </source>
</evidence>
<feature type="domain" description="Nucleotidyl transferase" evidence="1">
    <location>
        <begin position="3"/>
        <end position="223"/>
    </location>
</feature>
<keyword evidence="2" id="KW-0548">Nucleotidyltransferase</keyword>
<dbReference type="STRING" id="135739.BTO32_03070"/>
<sequence length="261" mass="30192">MKVVLFCGGLGMRLREFSDNIPKPMVPIGHRPIVWNLMKFYAHHGHKDFILCLGHHAHVIKDYFLNYDECLTNDFVLEAGQAHLTKTDIHDWKITFADTGLKSNIGMRLKAVEKYLDSLGPDDMFMANYADGLSDVPLDDMLKFFQESDKTACFLCVQPQQSFHYVRLNDDGSVHSIQDTTNTGLTVNGGFFIFKKKIFDYIRDGEELVHEPFERLIADNQLMAYRYDGFWKCMDTFKDKQAFDELHASGECPWQVWREGL</sequence>